<organism evidence="1 2">
    <name type="scientific">Alistipes communis</name>
    <dbReference type="NCBI Taxonomy" id="2585118"/>
    <lineage>
        <taxon>Bacteria</taxon>
        <taxon>Pseudomonadati</taxon>
        <taxon>Bacteroidota</taxon>
        <taxon>Bacteroidia</taxon>
        <taxon>Bacteroidales</taxon>
        <taxon>Rikenellaceae</taxon>
        <taxon>Alistipes</taxon>
    </lineage>
</organism>
<sequence>MTPLKIAPLPGCTPGTAEKIDALNRKLGSFIHAPLNLKEILRMEPFAADGEVVRAVAASLDDYAILPTSPEERERQRTTGLPKDYDIVGFWYCVALLALSAEPEAVRYLLVLARMLMVEDPAELFLLRRIVRLLEGFPFPHLQELRGRIEAFYDTVTHQLEAFRWLEAAGIPWPESYEWEVIAQFSSDGEPYADPAAPKEERRRRVVLTLRLNSPRSLYGSCRQHNSFEISLRNDDNTTRGLWNEGHGDLFIDDRPVMQHRMFTPLQLPELFDALEGFGIRLVRKPVMVYTSQGIRNAHVKVFQMLENQLGHDPTAIGEVAEAPGLPKAADATDATDGTLAGKSQFPEVEQAVEEALDLLKYDGDVNDSLAEMRKKWGEGISVLHEARFDEIGVQYACRSHEEGLAALGQELTCHGYRLYDLDGDDIYLLTLQPEAHATDFEKACGKAGQYCRQLKQPGRAPGTPVREIDPGRTMPCEEVPWPDDADYMLDSLAGDFCSGRWKSRDAEQWQGNFVADLRQRPLQPVKVRWNRFCCLTYSPEMDFYAAFYYIPPMQCWMLLGGKNPLEANSWKRLCDLPKQESPFLFFDQRPRWFGRYLCFGDRQSATILTMNPQGVERVQRFPLPKAQHPCRFACDGLGRILLAHDEETYCFENGSLSPLGFHILSGDGFNGSIPVPETGRLVMCGFSDREVVARLLELDIDTRRCRATRMQNVDPWSVLLPFGEDWVLVKGACDSMRLDFARLWNRTTGEVLRIRPGMFGSEKLEHIGRLSDSRVVLTTLRSHVGQVVHFPADFWNFLRSASRPQTLEPMQPCEALYPDIPLTQPE</sequence>
<evidence type="ECO:0000313" key="2">
    <source>
        <dbReference type="Proteomes" id="UP000318946"/>
    </source>
</evidence>
<dbReference type="RefSeq" id="WP_141413139.1">
    <property type="nucleotide sequence ID" value="NZ_AP019735.1"/>
</dbReference>
<evidence type="ECO:0000313" key="1">
    <source>
        <dbReference type="EMBL" id="BBL04793.1"/>
    </source>
</evidence>
<keyword evidence="2" id="KW-1185">Reference proteome</keyword>
<gene>
    <name evidence="1" type="ORF">A5CBH24_21060</name>
</gene>
<dbReference type="OrthoDB" id="1494656at2"/>
<dbReference type="Proteomes" id="UP000318946">
    <property type="component" value="Chromosome"/>
</dbReference>
<dbReference type="GeneID" id="78342824"/>
<accession>A0A4Y1WUM9</accession>
<protein>
    <submittedName>
        <fullName evidence="1">Uncharacterized protein</fullName>
    </submittedName>
</protein>
<dbReference type="AlphaFoldDB" id="A0A4Y1WUM9"/>
<dbReference type="KEGG" id="acou:A5CBH24_21060"/>
<dbReference type="EMBL" id="AP019735">
    <property type="protein sequence ID" value="BBL04793.1"/>
    <property type="molecule type" value="Genomic_DNA"/>
</dbReference>
<proteinExistence type="predicted"/>
<name>A0A4Y1WUM9_9BACT</name>
<reference evidence="2" key="1">
    <citation type="submission" date="2019-06" db="EMBL/GenBank/DDBJ databases">
        <title>Alistipes onderdonkii subsp. vulgaris subsp. nov., Alistipes dispar sp. nov. and Alistipes communis sp. nov., isolated from human faeces, and creation of Alistipes onderdonkii subsp. onderdonkii subsp. nov.</title>
        <authorList>
            <person name="Sakamoto M."/>
            <person name="Ikeyama N."/>
            <person name="Ogata Y."/>
            <person name="Suda W."/>
            <person name="Iino T."/>
            <person name="Hattori M."/>
            <person name="Ohkuma M."/>
        </authorList>
    </citation>
    <scope>NUCLEOTIDE SEQUENCE [LARGE SCALE GENOMIC DNA]</scope>
    <source>
        <strain evidence="2">5CBH24</strain>
    </source>
</reference>